<name>A0A167U1A2_9AGAM</name>
<keyword evidence="2" id="KW-1185">Reference proteome</keyword>
<organism evidence="1 2">
    <name type="scientific">Athelia psychrophila</name>
    <dbReference type="NCBI Taxonomy" id="1759441"/>
    <lineage>
        <taxon>Eukaryota</taxon>
        <taxon>Fungi</taxon>
        <taxon>Dikarya</taxon>
        <taxon>Basidiomycota</taxon>
        <taxon>Agaricomycotina</taxon>
        <taxon>Agaricomycetes</taxon>
        <taxon>Agaricomycetidae</taxon>
        <taxon>Atheliales</taxon>
        <taxon>Atheliaceae</taxon>
        <taxon>Athelia</taxon>
    </lineage>
</organism>
<dbReference type="Proteomes" id="UP000076532">
    <property type="component" value="Unassembled WGS sequence"/>
</dbReference>
<accession>A0A167U1A2</accession>
<reference evidence="1 2" key="1">
    <citation type="journal article" date="2016" name="Mol. Biol. Evol.">
        <title>Comparative Genomics of Early-Diverging Mushroom-Forming Fungi Provides Insights into the Origins of Lignocellulose Decay Capabilities.</title>
        <authorList>
            <person name="Nagy L.G."/>
            <person name="Riley R."/>
            <person name="Tritt A."/>
            <person name="Adam C."/>
            <person name="Daum C."/>
            <person name="Floudas D."/>
            <person name="Sun H."/>
            <person name="Yadav J.S."/>
            <person name="Pangilinan J."/>
            <person name="Larsson K.H."/>
            <person name="Matsuura K."/>
            <person name="Barry K."/>
            <person name="Labutti K."/>
            <person name="Kuo R."/>
            <person name="Ohm R.A."/>
            <person name="Bhattacharya S.S."/>
            <person name="Shirouzu T."/>
            <person name="Yoshinaga Y."/>
            <person name="Martin F.M."/>
            <person name="Grigoriev I.V."/>
            <person name="Hibbett D.S."/>
        </authorList>
    </citation>
    <scope>NUCLEOTIDE SEQUENCE [LARGE SCALE GENOMIC DNA]</scope>
    <source>
        <strain evidence="1 2">CBS 109695</strain>
    </source>
</reference>
<evidence type="ECO:0000313" key="2">
    <source>
        <dbReference type="Proteomes" id="UP000076532"/>
    </source>
</evidence>
<dbReference type="OrthoDB" id="3253976at2759"/>
<dbReference type="EMBL" id="KV418055">
    <property type="protein sequence ID" value="KZP03499.1"/>
    <property type="molecule type" value="Genomic_DNA"/>
</dbReference>
<protein>
    <submittedName>
        <fullName evidence="1">Uncharacterized protein</fullName>
    </submittedName>
</protein>
<evidence type="ECO:0000313" key="1">
    <source>
        <dbReference type="EMBL" id="KZP03499.1"/>
    </source>
</evidence>
<sequence length="255" mass="28724">MAQVVRSAKSGNKWTENELIGFNITVNTVDVQTFFNVAQLPPTNVSPIILNNVTAPPPPAVLTKDEYLFFPYLKRAENAFECCVDDLAGHILRMLDFDDVVHRRSLSIKKELWFTMCGENVCAKPDYSVMDHDNYARLLVQEDKRDAPTYEPQAELIAEAIAAFVANNCHRVLPLAQETLLGITMVGASPIFYKIPITQALVTAVITAQYPAQPTIVQRFVPPVANPIHYMRDGMRPLDNRLIVFQCLETMRDLM</sequence>
<proteinExistence type="predicted"/>
<dbReference type="AlphaFoldDB" id="A0A167U1A2"/>
<gene>
    <name evidence="1" type="ORF">FIBSPDRAFT_807755</name>
</gene>